<evidence type="ECO:0000256" key="12">
    <source>
        <dbReference type="SAM" id="MobiDB-lite"/>
    </source>
</evidence>
<dbReference type="EMBL" id="BMXG01000002">
    <property type="protein sequence ID" value="GHB91769.1"/>
    <property type="molecule type" value="Genomic_DNA"/>
</dbReference>
<evidence type="ECO:0000256" key="3">
    <source>
        <dbReference type="ARBA" id="ARBA00011738"/>
    </source>
</evidence>
<comment type="similarity">
    <text evidence="2 11">Belongs to the transketolase family. DXPS subfamily.</text>
</comment>
<dbReference type="PROSITE" id="PS00802">
    <property type="entry name" value="TRANSKETOLASE_2"/>
    <property type="match status" value="1"/>
</dbReference>
<comment type="cofactor">
    <cofactor evidence="11">
        <name>thiamine diphosphate</name>
        <dbReference type="ChEBI" id="CHEBI:58937"/>
    </cofactor>
    <text evidence="11">Binds 1 thiamine pyrophosphate per subunit.</text>
</comment>
<dbReference type="NCBIfam" id="TIGR00204">
    <property type="entry name" value="dxs"/>
    <property type="match status" value="1"/>
</dbReference>
<evidence type="ECO:0000259" key="13">
    <source>
        <dbReference type="SMART" id="SM00861"/>
    </source>
</evidence>
<evidence type="ECO:0000256" key="10">
    <source>
        <dbReference type="ARBA" id="ARBA00055605"/>
    </source>
</evidence>
<evidence type="ECO:0000313" key="15">
    <source>
        <dbReference type="Proteomes" id="UP000642829"/>
    </source>
</evidence>
<evidence type="ECO:0000256" key="5">
    <source>
        <dbReference type="ARBA" id="ARBA00022723"/>
    </source>
</evidence>
<dbReference type="PANTHER" id="PTHR43322">
    <property type="entry name" value="1-D-DEOXYXYLULOSE 5-PHOSPHATE SYNTHASE-RELATED"/>
    <property type="match status" value="1"/>
</dbReference>
<dbReference type="CDD" id="cd07033">
    <property type="entry name" value="TPP_PYR_DXS_TK_like"/>
    <property type="match status" value="1"/>
</dbReference>
<keyword evidence="9 11" id="KW-0414">Isoprene biosynthesis</keyword>
<dbReference type="SMART" id="SM00861">
    <property type="entry name" value="Transket_pyr"/>
    <property type="match status" value="1"/>
</dbReference>
<dbReference type="Gene3D" id="3.40.50.920">
    <property type="match status" value="1"/>
</dbReference>
<keyword evidence="6 11" id="KW-0460">Magnesium</keyword>
<dbReference type="UniPathway" id="UPA00064">
    <property type="reaction ID" value="UER00091"/>
</dbReference>
<feature type="binding site" evidence="11">
    <location>
        <position position="146"/>
    </location>
    <ligand>
        <name>Mg(2+)</name>
        <dbReference type="ChEBI" id="CHEBI:18420"/>
    </ligand>
</feature>
<dbReference type="GO" id="GO:0019288">
    <property type="term" value="P:isopentenyl diphosphate biosynthetic process, methylerythritol 4-phosphate pathway"/>
    <property type="evidence" value="ECO:0007669"/>
    <property type="project" value="TreeGrafter"/>
</dbReference>
<feature type="binding site" evidence="11">
    <location>
        <position position="370"/>
    </location>
    <ligand>
        <name>thiamine diphosphate</name>
        <dbReference type="ChEBI" id="CHEBI:58937"/>
    </ligand>
</feature>
<evidence type="ECO:0000256" key="1">
    <source>
        <dbReference type="ARBA" id="ARBA00004980"/>
    </source>
</evidence>
<gene>
    <name evidence="14" type="primary">dxs2</name>
    <name evidence="11" type="synonym">dxs</name>
    <name evidence="14" type="ORF">GCM10007047_03320</name>
</gene>
<evidence type="ECO:0000313" key="14">
    <source>
        <dbReference type="EMBL" id="GHB91769.1"/>
    </source>
</evidence>
<evidence type="ECO:0000256" key="4">
    <source>
        <dbReference type="ARBA" id="ARBA00022679"/>
    </source>
</evidence>
<proteinExistence type="inferred from homology"/>
<feature type="binding site" evidence="11">
    <location>
        <position position="175"/>
    </location>
    <ligand>
        <name>Mg(2+)</name>
        <dbReference type="ChEBI" id="CHEBI:18420"/>
    </ligand>
</feature>
<protein>
    <recommendedName>
        <fullName evidence="11">1-deoxy-D-xylulose-5-phosphate synthase</fullName>
        <ecNumber evidence="11">2.2.1.7</ecNumber>
    </recommendedName>
    <alternativeName>
        <fullName evidence="11">1-deoxyxylulose-5-phosphate synthase</fullName>
        <shortName evidence="11">DXP synthase</shortName>
        <shortName evidence="11">DXPS</shortName>
    </alternativeName>
</protein>
<dbReference type="RefSeq" id="WP_189511211.1">
    <property type="nucleotide sequence ID" value="NZ_BMXG01000002.1"/>
</dbReference>
<dbReference type="Pfam" id="PF13292">
    <property type="entry name" value="DXP_synthase_N"/>
    <property type="match status" value="1"/>
</dbReference>
<dbReference type="EC" id="2.2.1.7" evidence="11"/>
<keyword evidence="7 11" id="KW-0784">Thiamine biosynthesis</keyword>
<evidence type="ECO:0000256" key="2">
    <source>
        <dbReference type="ARBA" id="ARBA00011081"/>
    </source>
</evidence>
<accession>A0A8J3D9H5</accession>
<dbReference type="FunFam" id="3.40.50.920:FF:000002">
    <property type="entry name" value="1-deoxy-D-xylulose-5-phosphate synthase"/>
    <property type="match status" value="1"/>
</dbReference>
<keyword evidence="5 11" id="KW-0479">Metal-binding</keyword>
<dbReference type="InterPro" id="IPR049557">
    <property type="entry name" value="Transketolase_CS"/>
</dbReference>
<dbReference type="InterPro" id="IPR005475">
    <property type="entry name" value="Transketolase-like_Pyr-bd"/>
</dbReference>
<feature type="domain" description="Transketolase-like pyrimidine-binding" evidence="13">
    <location>
        <begin position="319"/>
        <end position="483"/>
    </location>
</feature>
<comment type="cofactor">
    <cofactor evidence="11">
        <name>Mg(2+)</name>
        <dbReference type="ChEBI" id="CHEBI:18420"/>
    </cofactor>
    <text evidence="11">Binds 1 Mg(2+) ion per subunit.</text>
</comment>
<feature type="binding site" evidence="11">
    <location>
        <begin position="115"/>
        <end position="117"/>
    </location>
    <ligand>
        <name>thiamine diphosphate</name>
        <dbReference type="ChEBI" id="CHEBI:58937"/>
    </ligand>
</feature>
<dbReference type="InterPro" id="IPR020826">
    <property type="entry name" value="Transketolase_BS"/>
</dbReference>
<dbReference type="Gene3D" id="3.40.50.970">
    <property type="match status" value="2"/>
</dbReference>
<dbReference type="PANTHER" id="PTHR43322:SF5">
    <property type="entry name" value="1-DEOXY-D-XYLULOSE-5-PHOSPHATE SYNTHASE, CHLOROPLASTIC"/>
    <property type="match status" value="1"/>
</dbReference>
<reference evidence="14" key="2">
    <citation type="submission" date="2020-09" db="EMBL/GenBank/DDBJ databases">
        <authorList>
            <person name="Sun Q."/>
            <person name="Kim S."/>
        </authorList>
    </citation>
    <scope>NUCLEOTIDE SEQUENCE</scope>
    <source>
        <strain evidence="14">KCTC 12870</strain>
    </source>
</reference>
<dbReference type="AlphaFoldDB" id="A0A8J3D9H5"/>
<feature type="binding site" evidence="11">
    <location>
        <position position="73"/>
    </location>
    <ligand>
        <name>thiamine diphosphate</name>
        <dbReference type="ChEBI" id="CHEBI:58937"/>
    </ligand>
</feature>
<dbReference type="Pfam" id="PF02779">
    <property type="entry name" value="Transket_pyr"/>
    <property type="match status" value="1"/>
</dbReference>
<feature type="binding site" evidence="11">
    <location>
        <position position="175"/>
    </location>
    <ligand>
        <name>thiamine diphosphate</name>
        <dbReference type="ChEBI" id="CHEBI:58937"/>
    </ligand>
</feature>
<comment type="caution">
    <text evidence="14">The sequence shown here is derived from an EMBL/GenBank/DDBJ whole genome shotgun (WGS) entry which is preliminary data.</text>
</comment>
<feature type="binding site" evidence="11">
    <location>
        <position position="287"/>
    </location>
    <ligand>
        <name>thiamine diphosphate</name>
        <dbReference type="ChEBI" id="CHEBI:58937"/>
    </ligand>
</feature>
<dbReference type="GO" id="GO:0008661">
    <property type="term" value="F:1-deoxy-D-xylulose-5-phosphate synthase activity"/>
    <property type="evidence" value="ECO:0007669"/>
    <property type="project" value="UniProtKB-UniRule"/>
</dbReference>
<evidence type="ECO:0000256" key="9">
    <source>
        <dbReference type="ARBA" id="ARBA00023229"/>
    </source>
</evidence>
<comment type="pathway">
    <text evidence="1 11">Metabolic intermediate biosynthesis; 1-deoxy-D-xylulose 5-phosphate biosynthesis; 1-deoxy-D-xylulose 5-phosphate from D-glyceraldehyde 3-phosphate and pyruvate: step 1/1.</text>
</comment>
<evidence type="ECO:0000256" key="6">
    <source>
        <dbReference type="ARBA" id="ARBA00022842"/>
    </source>
</evidence>
<keyword evidence="15" id="KW-1185">Reference proteome</keyword>
<keyword evidence="8 11" id="KW-0786">Thiamine pyrophosphate</keyword>
<evidence type="ECO:0000256" key="8">
    <source>
        <dbReference type="ARBA" id="ARBA00023052"/>
    </source>
</evidence>
<dbReference type="InterPro" id="IPR033248">
    <property type="entry name" value="Transketolase_C"/>
</dbReference>
<dbReference type="SUPFAM" id="SSF52922">
    <property type="entry name" value="TK C-terminal domain-like"/>
    <property type="match status" value="1"/>
</dbReference>
<keyword evidence="4 11" id="KW-0808">Transferase</keyword>
<dbReference type="GO" id="GO:0009228">
    <property type="term" value="P:thiamine biosynthetic process"/>
    <property type="evidence" value="ECO:0007669"/>
    <property type="project" value="UniProtKB-UniRule"/>
</dbReference>
<dbReference type="Proteomes" id="UP000642829">
    <property type="component" value="Unassembled WGS sequence"/>
</dbReference>
<feature type="region of interest" description="Disordered" evidence="12">
    <location>
        <begin position="298"/>
        <end position="317"/>
    </location>
</feature>
<dbReference type="GO" id="GO:0016114">
    <property type="term" value="P:terpenoid biosynthetic process"/>
    <property type="evidence" value="ECO:0007669"/>
    <property type="project" value="UniProtKB-UniRule"/>
</dbReference>
<dbReference type="GO" id="GO:0005829">
    <property type="term" value="C:cytosol"/>
    <property type="evidence" value="ECO:0007669"/>
    <property type="project" value="TreeGrafter"/>
</dbReference>
<comment type="subunit">
    <text evidence="3 11">Homodimer.</text>
</comment>
<dbReference type="HAMAP" id="MF_00315">
    <property type="entry name" value="DXP_synth"/>
    <property type="match status" value="1"/>
</dbReference>
<organism evidence="14 15">
    <name type="scientific">Cerasicoccus arenae</name>
    <dbReference type="NCBI Taxonomy" id="424488"/>
    <lineage>
        <taxon>Bacteria</taxon>
        <taxon>Pseudomonadati</taxon>
        <taxon>Verrucomicrobiota</taxon>
        <taxon>Opitutia</taxon>
        <taxon>Puniceicoccales</taxon>
        <taxon>Cerasicoccaceae</taxon>
        <taxon>Cerasicoccus</taxon>
    </lineage>
</organism>
<comment type="function">
    <text evidence="10 11">Catalyzes the acyloin condensation reaction between C atoms 2 and 3 of pyruvate and glyceraldehyde 3-phosphate to yield 1-deoxy-D-xylulose-5-phosphate (DXP).</text>
</comment>
<dbReference type="GO" id="GO:0000287">
    <property type="term" value="F:magnesium ion binding"/>
    <property type="evidence" value="ECO:0007669"/>
    <property type="project" value="UniProtKB-UniRule"/>
</dbReference>
<dbReference type="SUPFAM" id="SSF52518">
    <property type="entry name" value="Thiamin diphosphate-binding fold (THDP-binding)"/>
    <property type="match status" value="2"/>
</dbReference>
<dbReference type="CDD" id="cd02007">
    <property type="entry name" value="TPP_DXS"/>
    <property type="match status" value="1"/>
</dbReference>
<comment type="catalytic activity">
    <reaction evidence="11">
        <text>D-glyceraldehyde 3-phosphate + pyruvate + H(+) = 1-deoxy-D-xylulose 5-phosphate + CO2</text>
        <dbReference type="Rhea" id="RHEA:12605"/>
        <dbReference type="ChEBI" id="CHEBI:15361"/>
        <dbReference type="ChEBI" id="CHEBI:15378"/>
        <dbReference type="ChEBI" id="CHEBI:16526"/>
        <dbReference type="ChEBI" id="CHEBI:57792"/>
        <dbReference type="ChEBI" id="CHEBI:59776"/>
        <dbReference type="EC" id="2.2.1.7"/>
    </reaction>
</comment>
<dbReference type="Pfam" id="PF02780">
    <property type="entry name" value="Transketolase_C"/>
    <property type="match status" value="1"/>
</dbReference>
<dbReference type="InterPro" id="IPR029061">
    <property type="entry name" value="THDP-binding"/>
</dbReference>
<evidence type="ECO:0000256" key="7">
    <source>
        <dbReference type="ARBA" id="ARBA00022977"/>
    </source>
</evidence>
<dbReference type="PROSITE" id="PS00801">
    <property type="entry name" value="TRANSKETOLASE_1"/>
    <property type="match status" value="1"/>
</dbReference>
<evidence type="ECO:0000256" key="11">
    <source>
        <dbReference type="HAMAP-Rule" id="MF_00315"/>
    </source>
</evidence>
<sequence>MELLPRIKGPDDVKALSPEQLPILANEIRQEIIQVTSDNGGHIGPNLGVVELSIALHRHFSTPKDRFVFDVAHQGYVHKLLTGRYGDKFKKIRSTGGLSGFLTRDESEHDCYGAGHAGTALSAALGMATARDLKGSDEHVVAVIGDAALTCGITMEALNNIKASTKRLIVILNDNKWSIAPNVGAIPGYLNELITNPVYNRLHNDLESFLESVPGGNAIRKFGKKVKAETKDFFSDQESSLFEKYGLRYIGPIDGHDQELLDQYMTFAKKCEEPVILHVLTTKGKGFEAALNNPEKFHGTSPFCPETGQSKPSKPGKPPVYQDVFGRALVDFAKKDKRIVGITGAMPSGTGMKHLHDELPGQYFDVGIAEEHAVLFAAGLATSDIKPVVAIYSTFLQRAYDCIIHDVCLQDLDVMFCMDRAGLSPNDGPTHHGLFDISYLRCVPRAIIMAPKDEDELVDMMKTGIDHKGATFIRYPRGNGVGVKMKDEPEAIEIGKAELLREGDDVMIWALGPMVNDALKLASKISAEQGLHVGVVNARFAKPIDTELLLEHAKSCRLIATIEENVLKGGFGSAVLEELQDAGLDTPVVRIGWPDKFVTHGNTVEELRGDNGMSPQQMEDDILNRFRAIPQESVTADAIRFPSGK</sequence>
<dbReference type="InterPro" id="IPR009014">
    <property type="entry name" value="Transketo_C/PFOR_II"/>
</dbReference>
<reference evidence="14" key="1">
    <citation type="journal article" date="2014" name="Int. J. Syst. Evol. Microbiol.">
        <title>Complete genome sequence of Corynebacterium casei LMG S-19264T (=DSM 44701T), isolated from a smear-ripened cheese.</title>
        <authorList>
            <consortium name="US DOE Joint Genome Institute (JGI-PGF)"/>
            <person name="Walter F."/>
            <person name="Albersmeier A."/>
            <person name="Kalinowski J."/>
            <person name="Ruckert C."/>
        </authorList>
    </citation>
    <scope>NUCLEOTIDE SEQUENCE</scope>
    <source>
        <strain evidence="14">KCTC 12870</strain>
    </source>
</reference>
<name>A0A8J3D9H5_9BACT</name>
<dbReference type="InterPro" id="IPR005477">
    <property type="entry name" value="Dxylulose-5-P_synthase"/>
</dbReference>
<feature type="binding site" evidence="11">
    <location>
        <begin position="147"/>
        <end position="148"/>
    </location>
    <ligand>
        <name>thiamine diphosphate</name>
        <dbReference type="ChEBI" id="CHEBI:58937"/>
    </ligand>
</feature>
<dbReference type="FunFam" id="3.40.50.970:FF:000005">
    <property type="entry name" value="1-deoxy-D-xylulose-5-phosphate synthase"/>
    <property type="match status" value="1"/>
</dbReference>
<dbReference type="NCBIfam" id="NF003933">
    <property type="entry name" value="PRK05444.2-2"/>
    <property type="match status" value="1"/>
</dbReference>
<dbReference type="GO" id="GO:0030976">
    <property type="term" value="F:thiamine pyrophosphate binding"/>
    <property type="evidence" value="ECO:0007669"/>
    <property type="project" value="UniProtKB-UniRule"/>
</dbReference>